<dbReference type="Proteomes" id="UP000816034">
    <property type="component" value="Unassembled WGS sequence"/>
</dbReference>
<evidence type="ECO:0000256" key="3">
    <source>
        <dbReference type="ARBA" id="ARBA00022741"/>
    </source>
</evidence>
<feature type="domain" description="SAP" evidence="13">
    <location>
        <begin position="767"/>
        <end position="801"/>
    </location>
</feature>
<dbReference type="Pfam" id="PF02735">
    <property type="entry name" value="Ku"/>
    <property type="match status" value="2"/>
</dbReference>
<comment type="similarity">
    <text evidence="2">Belongs to the ku70 family.</text>
</comment>
<dbReference type="GO" id="GO:0042162">
    <property type="term" value="F:telomeric DNA binding"/>
    <property type="evidence" value="ECO:0007669"/>
    <property type="project" value="TreeGrafter"/>
</dbReference>
<dbReference type="EMBL" id="PYSW02000015">
    <property type="protein sequence ID" value="KAG2386546.1"/>
    <property type="molecule type" value="Genomic_DNA"/>
</dbReference>
<dbReference type="SMART" id="SM00513">
    <property type="entry name" value="SAP"/>
    <property type="match status" value="1"/>
</dbReference>
<accession>A0AA88KMJ1</accession>
<evidence type="ECO:0000256" key="6">
    <source>
        <dbReference type="ARBA" id="ARBA00022806"/>
    </source>
</evidence>
<dbReference type="Gene3D" id="1.10.1600.10">
    <property type="match status" value="1"/>
</dbReference>
<dbReference type="GeneID" id="68094746"/>
<evidence type="ECO:0000256" key="4">
    <source>
        <dbReference type="ARBA" id="ARBA00022763"/>
    </source>
</evidence>
<feature type="region of interest" description="Disordered" evidence="12">
    <location>
        <begin position="672"/>
        <end position="756"/>
    </location>
</feature>
<keyword evidence="11" id="KW-0539">Nucleus</keyword>
<dbReference type="SUPFAM" id="SSF100939">
    <property type="entry name" value="SPOC domain-like"/>
    <property type="match status" value="1"/>
</dbReference>
<feature type="compositionally biased region" description="Low complexity" evidence="12">
    <location>
        <begin position="445"/>
        <end position="468"/>
    </location>
</feature>
<dbReference type="RefSeq" id="XP_044550538.1">
    <property type="nucleotide sequence ID" value="XM_044691692.1"/>
</dbReference>
<keyword evidence="15" id="KW-1185">Reference proteome</keyword>
<evidence type="ECO:0000313" key="15">
    <source>
        <dbReference type="Proteomes" id="UP000816034"/>
    </source>
</evidence>
<dbReference type="PROSITE" id="PS50800">
    <property type="entry name" value="SAP"/>
    <property type="match status" value="1"/>
</dbReference>
<reference evidence="14 15" key="1">
    <citation type="journal article" date="2018" name="BMC Genomics">
        <title>The genome of Naegleria lovaniensis, the basis for a comparative approach to unravel pathogenicity factors of the human pathogenic amoeba N. fowleri.</title>
        <authorList>
            <person name="Liechti N."/>
            <person name="Schurch N."/>
            <person name="Bruggmann R."/>
            <person name="Wittwer M."/>
        </authorList>
    </citation>
    <scope>NUCLEOTIDE SEQUENCE [LARGE SCALE GENOMIC DNA]</scope>
    <source>
        <strain evidence="14 15">ATCC 30569</strain>
    </source>
</reference>
<dbReference type="Gene3D" id="3.40.50.410">
    <property type="entry name" value="von Willebrand factor, type A domain"/>
    <property type="match status" value="1"/>
</dbReference>
<protein>
    <recommendedName>
        <fullName evidence="13">SAP domain-containing protein</fullName>
    </recommendedName>
</protein>
<dbReference type="SUPFAM" id="SSF68906">
    <property type="entry name" value="SAP domain"/>
    <property type="match status" value="1"/>
</dbReference>
<organism evidence="14 15">
    <name type="scientific">Naegleria lovaniensis</name>
    <name type="common">Amoeba</name>
    <dbReference type="NCBI Taxonomy" id="51637"/>
    <lineage>
        <taxon>Eukaryota</taxon>
        <taxon>Discoba</taxon>
        <taxon>Heterolobosea</taxon>
        <taxon>Tetramitia</taxon>
        <taxon>Eutetramitia</taxon>
        <taxon>Vahlkampfiidae</taxon>
        <taxon>Naegleria</taxon>
    </lineage>
</organism>
<evidence type="ECO:0000256" key="9">
    <source>
        <dbReference type="ARBA" id="ARBA00023172"/>
    </source>
</evidence>
<evidence type="ECO:0000256" key="10">
    <source>
        <dbReference type="ARBA" id="ARBA00023204"/>
    </source>
</evidence>
<keyword evidence="6" id="KW-0347">Helicase</keyword>
<dbReference type="InterPro" id="IPR047087">
    <property type="entry name" value="KU70_core_dom"/>
</dbReference>
<dbReference type="Pfam" id="PF03731">
    <property type="entry name" value="Ku_N"/>
    <property type="match status" value="1"/>
</dbReference>
<evidence type="ECO:0000256" key="11">
    <source>
        <dbReference type="ARBA" id="ARBA00023242"/>
    </source>
</evidence>
<feature type="region of interest" description="Disordered" evidence="12">
    <location>
        <begin position="445"/>
        <end position="470"/>
    </location>
</feature>
<evidence type="ECO:0000256" key="2">
    <source>
        <dbReference type="ARBA" id="ARBA00005240"/>
    </source>
</evidence>
<name>A0AA88KMJ1_NAELO</name>
<dbReference type="GO" id="GO:0000723">
    <property type="term" value="P:telomere maintenance"/>
    <property type="evidence" value="ECO:0007669"/>
    <property type="project" value="TreeGrafter"/>
</dbReference>
<dbReference type="Gene3D" id="2.40.290.10">
    <property type="match status" value="1"/>
</dbReference>
<dbReference type="PANTHER" id="PTHR12604">
    <property type="entry name" value="KU AUTOANTIGEN DNA HELICASE"/>
    <property type="match status" value="1"/>
</dbReference>
<dbReference type="GO" id="GO:0006303">
    <property type="term" value="P:double-strand break repair via nonhomologous end joining"/>
    <property type="evidence" value="ECO:0007669"/>
    <property type="project" value="InterPro"/>
</dbReference>
<dbReference type="InterPro" id="IPR006164">
    <property type="entry name" value="DNA_bd_Ku70/Ku80"/>
</dbReference>
<dbReference type="GO" id="GO:0016787">
    <property type="term" value="F:hydrolase activity"/>
    <property type="evidence" value="ECO:0007669"/>
    <property type="project" value="UniProtKB-KW"/>
</dbReference>
<evidence type="ECO:0000259" key="13">
    <source>
        <dbReference type="PROSITE" id="PS50800"/>
    </source>
</evidence>
<dbReference type="InterPro" id="IPR036465">
    <property type="entry name" value="vWFA_dom_sf"/>
</dbReference>
<keyword evidence="8" id="KW-0238">DNA-binding</keyword>
<dbReference type="InterPro" id="IPR036361">
    <property type="entry name" value="SAP_dom_sf"/>
</dbReference>
<dbReference type="InterPro" id="IPR005161">
    <property type="entry name" value="Ku_N"/>
</dbReference>
<sequence>MWQQEEDDGGGEFIAYSRDDPLLGNIDDAWTSNHHGEEDNDSPEYKHLKDSIIFLIDTQSSIEPSQVSSSTNTTLSGDSKLDSIPFFMTLKAVANTLSDKIISNPSDVLGVVFYNTKEKLNQFDFNHIYVYHDLDTPDAKRIKDIENLIKQTNHGSQSSVVTSCLESPPSVNTIHEALWTCQHLFSLSSSQLGFKRIFLFTNDDNPCRDDTSARIKSIERSRDLLNSDITIDLFVLKSPPQSFKSELFWREMIHIDDDEYTGNITYDCAVAFKDLRDKLRRREFKKRGITSIPFVIGEGNDNDSCMVYHCTLYSCVSKAKKPPAILLHSDTNKPLKCETKYICEDTGTELMKQGHGGGGNTATEFANTTVGTVGTTNLMEGSNFQNDMVYYYDYGNQKAEFTLDELSKIRQLHTGRSTMNVTMNVTTSHSIGAPMMNATLNTTTTTTTTTTQQTTTTTTTTTTTQHTTPSIKNEYTQPGIKLLGFKPKSRLKVYHNYKSSGFLYPNDHKIQGSLLSLSAIHKKMIEMDKIAICRFIQREGIMPQYVALIAQQEVLDEQDHSQIVPPGFQIIFLPYADGIRKPQQFENQSKPSDKHVQLAKKLAKKMQIDFNSSFFNNPSLQQFYQSLQALALEHSEVEQIEDTLKPDIEGMKKYQSLMEEFKEITFPKDYQPIASSKSSSRSSSSAAARSKALEGVEKEEEATSSLKVKTEEDNEKKSSKKRKKQNDEQDNDEDKVKPKEKKKKKEISSDDDEEEIDMVQLIKDGKADKLTLDILKEFCKQYKLKVSGSKKDLIQRITDFLKQKKKI</sequence>
<keyword evidence="9" id="KW-0233">DNA recombination</keyword>
<evidence type="ECO:0000256" key="1">
    <source>
        <dbReference type="ARBA" id="ARBA00004123"/>
    </source>
</evidence>
<keyword evidence="7" id="KW-0067">ATP-binding</keyword>
<dbReference type="InterPro" id="IPR016194">
    <property type="entry name" value="SPOC-like_C_dom_sf"/>
</dbReference>
<dbReference type="Pfam" id="PF03730">
    <property type="entry name" value="Ku_C"/>
    <property type="match status" value="1"/>
</dbReference>
<dbReference type="Pfam" id="PF02037">
    <property type="entry name" value="SAP"/>
    <property type="match status" value="1"/>
</dbReference>
<dbReference type="Gene3D" id="4.10.970.10">
    <property type="entry name" value="Ku70, bridge and pillars"/>
    <property type="match status" value="1"/>
</dbReference>
<feature type="compositionally biased region" description="Low complexity" evidence="12">
    <location>
        <begin position="674"/>
        <end position="690"/>
    </location>
</feature>
<dbReference type="GO" id="GO:0005524">
    <property type="term" value="F:ATP binding"/>
    <property type="evidence" value="ECO:0007669"/>
    <property type="project" value="UniProtKB-KW"/>
</dbReference>
<dbReference type="SMART" id="SM00559">
    <property type="entry name" value="Ku78"/>
    <property type="match status" value="1"/>
</dbReference>
<feature type="compositionally biased region" description="Basic and acidic residues" evidence="12">
    <location>
        <begin position="708"/>
        <end position="717"/>
    </location>
</feature>
<keyword evidence="5" id="KW-0378">Hydrolase</keyword>
<dbReference type="AlphaFoldDB" id="A0AA88KMJ1"/>
<dbReference type="SUPFAM" id="SSF53300">
    <property type="entry name" value="vWA-like"/>
    <property type="match status" value="1"/>
</dbReference>
<dbReference type="GO" id="GO:0003690">
    <property type="term" value="F:double-stranded DNA binding"/>
    <property type="evidence" value="ECO:0007669"/>
    <property type="project" value="TreeGrafter"/>
</dbReference>
<dbReference type="FunFam" id="2.40.290.10:FF:000001">
    <property type="entry name" value="X-ray repair cross complementing 6"/>
    <property type="match status" value="1"/>
</dbReference>
<dbReference type="GO" id="GO:0043564">
    <property type="term" value="C:Ku70:Ku80 complex"/>
    <property type="evidence" value="ECO:0007669"/>
    <property type="project" value="TreeGrafter"/>
</dbReference>
<gene>
    <name evidence="14" type="ORF">C9374_002290</name>
</gene>
<proteinExistence type="inferred from homology"/>
<dbReference type="InterPro" id="IPR003034">
    <property type="entry name" value="SAP_dom"/>
</dbReference>
<evidence type="ECO:0000256" key="5">
    <source>
        <dbReference type="ARBA" id="ARBA00022801"/>
    </source>
</evidence>
<keyword evidence="10" id="KW-0234">DNA repair</keyword>
<dbReference type="CDD" id="cd00788">
    <property type="entry name" value="KU70"/>
    <property type="match status" value="1"/>
</dbReference>
<dbReference type="InterPro" id="IPR005160">
    <property type="entry name" value="Ku_C"/>
</dbReference>
<keyword evidence="4" id="KW-0227">DNA damage</keyword>
<evidence type="ECO:0000256" key="7">
    <source>
        <dbReference type="ARBA" id="ARBA00022840"/>
    </source>
</evidence>
<comment type="subcellular location">
    <subcellularLocation>
        <location evidence="1">Nucleus</location>
    </subcellularLocation>
</comment>
<dbReference type="Gene3D" id="1.10.720.30">
    <property type="entry name" value="SAP domain"/>
    <property type="match status" value="1"/>
</dbReference>
<dbReference type="PANTHER" id="PTHR12604:SF2">
    <property type="entry name" value="X-RAY REPAIR CROSS-COMPLEMENTING PROTEIN 6"/>
    <property type="match status" value="1"/>
</dbReference>
<dbReference type="InterPro" id="IPR027388">
    <property type="entry name" value="Ku70_bridge/pillars_dom_sf"/>
</dbReference>
<evidence type="ECO:0000313" key="14">
    <source>
        <dbReference type="EMBL" id="KAG2386546.1"/>
    </source>
</evidence>
<keyword evidence="3" id="KW-0547">Nucleotide-binding</keyword>
<evidence type="ECO:0000256" key="12">
    <source>
        <dbReference type="SAM" id="MobiDB-lite"/>
    </source>
</evidence>
<evidence type="ECO:0000256" key="8">
    <source>
        <dbReference type="ARBA" id="ARBA00023125"/>
    </source>
</evidence>
<dbReference type="GO" id="GO:0006310">
    <property type="term" value="P:DNA recombination"/>
    <property type="evidence" value="ECO:0007669"/>
    <property type="project" value="UniProtKB-KW"/>
</dbReference>
<dbReference type="GO" id="GO:0003678">
    <property type="term" value="F:DNA helicase activity"/>
    <property type="evidence" value="ECO:0007669"/>
    <property type="project" value="InterPro"/>
</dbReference>
<comment type="caution">
    <text evidence="14">The sequence shown here is derived from an EMBL/GenBank/DDBJ whole genome shotgun (WGS) entry which is preliminary data.</text>
</comment>